<evidence type="ECO:0000256" key="1">
    <source>
        <dbReference type="SAM" id="Phobius"/>
    </source>
</evidence>
<reference evidence="2" key="1">
    <citation type="journal article" date="2021" name="Sci. Rep.">
        <title>Diploid genomic architecture of Nitzschia inconspicua, an elite biomass production diatom.</title>
        <authorList>
            <person name="Oliver A."/>
            <person name="Podell S."/>
            <person name="Pinowska A."/>
            <person name="Traller J.C."/>
            <person name="Smith S.R."/>
            <person name="McClure R."/>
            <person name="Beliaev A."/>
            <person name="Bohutskyi P."/>
            <person name="Hill E.A."/>
            <person name="Rabines A."/>
            <person name="Zheng H."/>
            <person name="Allen L.Z."/>
            <person name="Kuo A."/>
            <person name="Grigoriev I.V."/>
            <person name="Allen A.E."/>
            <person name="Hazlebeck D."/>
            <person name="Allen E.E."/>
        </authorList>
    </citation>
    <scope>NUCLEOTIDE SEQUENCE</scope>
    <source>
        <strain evidence="2">Hildebrandi</strain>
    </source>
</reference>
<protein>
    <recommendedName>
        <fullName evidence="4">Fucosyltransferase</fullName>
    </recommendedName>
</protein>
<evidence type="ECO:0000313" key="3">
    <source>
        <dbReference type="Proteomes" id="UP000693970"/>
    </source>
</evidence>
<evidence type="ECO:0000313" key="2">
    <source>
        <dbReference type="EMBL" id="KAG7341950.1"/>
    </source>
</evidence>
<accession>A0A9K3PCI7</accession>
<keyword evidence="1" id="KW-1133">Transmembrane helix</keyword>
<dbReference type="PANTHER" id="PTHR13132">
    <property type="entry name" value="ALPHA- 1,6 -FUCOSYLTRANSFERASE"/>
    <property type="match status" value="1"/>
</dbReference>
<feature type="transmembrane region" description="Helical" evidence="1">
    <location>
        <begin position="12"/>
        <end position="31"/>
    </location>
</feature>
<dbReference type="GO" id="GO:0006487">
    <property type="term" value="P:protein N-linked glycosylation"/>
    <property type="evidence" value="ECO:0007669"/>
    <property type="project" value="TreeGrafter"/>
</dbReference>
<keyword evidence="1" id="KW-0812">Transmembrane</keyword>
<dbReference type="AlphaFoldDB" id="A0A9K3PCI7"/>
<sequence>MAVAIKFRRRRLLQYAAWIIVLGMGLSTLMLHHRGLNWTKRLSALSGDVNAGEDTTFAMPQPTRTVPMHLAADKELEKITTSESTNTRTTSTFEESASKLPTTISNTISNTTTTSTALIRVKCFPHNSDRWIRETKDSNNDAGMTADLIDTLLEGPKYFKKLSAVFQETICHDQSPLKQIAKQSPSVPLEQRVEEWYQRFFYLALHWKFHQPALTEYQARKQCQNDENLLPQLQHFQNRHSIRNFDFECRDAKFVVSPIGHIGFGAFINTQVCLTILIALRTGRIPIFTIQSIYPWQKDKVDPWLLAPTNCDRKDLQCYFMPMTPCALLLDDIRNATRYGSTSAEQRWLRTRMDIPEEMKRDLVVAVNSGLQSKGQETSEVRSIVADIVQQLMDEWIKQQKEASEKEELWSKEDWEAMELAKLWIIEKAREDTTGLLRQFYVYFLRLNPQYKAVLSGRMSELIPQDFQPSNTVGVAIRGSDKCKKESTCLPFPRYMELMSDVVHPALDNPSLRPRLIMTTEDPAIFNESLPYTLNASFPFQFLVNDQDNMQGSGFPKDFRDQGETTIVSTMTALLLHLSAGQVYLNCCSNFHSVIRNLITAQCGAQRHGNSFIYSHLSNATLTEKSDWGATPLHTVAHCLNEEGVVPRRFRICCGWYKKDAICDEIWEEHLQNREDFMQKIEKKKIG</sequence>
<dbReference type="EMBL" id="JAGRRH010000025">
    <property type="protein sequence ID" value="KAG7341950.1"/>
    <property type="molecule type" value="Genomic_DNA"/>
</dbReference>
<keyword evidence="3" id="KW-1185">Reference proteome</keyword>
<reference evidence="2" key="2">
    <citation type="submission" date="2021-04" db="EMBL/GenBank/DDBJ databases">
        <authorList>
            <person name="Podell S."/>
        </authorList>
    </citation>
    <scope>NUCLEOTIDE SEQUENCE</scope>
    <source>
        <strain evidence="2">Hildebrandi</strain>
    </source>
</reference>
<proteinExistence type="predicted"/>
<keyword evidence="1" id="KW-0472">Membrane</keyword>
<evidence type="ECO:0008006" key="4">
    <source>
        <dbReference type="Google" id="ProtNLM"/>
    </source>
</evidence>
<dbReference type="OrthoDB" id="45960at2759"/>
<dbReference type="GO" id="GO:0046921">
    <property type="term" value="F:alpha-(1-&gt;6)-fucosyltransferase activity"/>
    <property type="evidence" value="ECO:0007669"/>
    <property type="project" value="TreeGrafter"/>
</dbReference>
<dbReference type="PANTHER" id="PTHR13132:SF29">
    <property type="entry name" value="ALPHA-(1,6)-FUCOSYLTRANSFERASE"/>
    <property type="match status" value="1"/>
</dbReference>
<name>A0A9K3PCI7_9STRA</name>
<comment type="caution">
    <text evidence="2">The sequence shown here is derived from an EMBL/GenBank/DDBJ whole genome shotgun (WGS) entry which is preliminary data.</text>
</comment>
<dbReference type="Proteomes" id="UP000693970">
    <property type="component" value="Unassembled WGS sequence"/>
</dbReference>
<gene>
    <name evidence="2" type="ORF">IV203_007042</name>
</gene>
<organism evidence="2 3">
    <name type="scientific">Nitzschia inconspicua</name>
    <dbReference type="NCBI Taxonomy" id="303405"/>
    <lineage>
        <taxon>Eukaryota</taxon>
        <taxon>Sar</taxon>
        <taxon>Stramenopiles</taxon>
        <taxon>Ochrophyta</taxon>
        <taxon>Bacillariophyta</taxon>
        <taxon>Bacillariophyceae</taxon>
        <taxon>Bacillariophycidae</taxon>
        <taxon>Bacillariales</taxon>
        <taxon>Bacillariaceae</taxon>
        <taxon>Nitzschia</taxon>
    </lineage>
</organism>